<comment type="caution">
    <text evidence="1">The sequence shown here is derived from an EMBL/GenBank/DDBJ whole genome shotgun (WGS) entry which is preliminary data.</text>
</comment>
<proteinExistence type="predicted"/>
<organism evidence="1 2">
    <name type="scientific">Aspergillus melleus</name>
    <dbReference type="NCBI Taxonomy" id="138277"/>
    <lineage>
        <taxon>Eukaryota</taxon>
        <taxon>Fungi</taxon>
        <taxon>Dikarya</taxon>
        <taxon>Ascomycota</taxon>
        <taxon>Pezizomycotina</taxon>
        <taxon>Eurotiomycetes</taxon>
        <taxon>Eurotiomycetidae</taxon>
        <taxon>Eurotiales</taxon>
        <taxon>Aspergillaceae</taxon>
        <taxon>Aspergillus</taxon>
        <taxon>Aspergillus subgen. Circumdati</taxon>
    </lineage>
</organism>
<protein>
    <submittedName>
        <fullName evidence="1">Uncharacterized protein</fullName>
    </submittedName>
</protein>
<dbReference type="Proteomes" id="UP001177260">
    <property type="component" value="Unassembled WGS sequence"/>
</dbReference>
<accession>A0ACC3AWN9</accession>
<keyword evidence="2" id="KW-1185">Reference proteome</keyword>
<gene>
    <name evidence="1" type="ORF">N8T08_008169</name>
</gene>
<dbReference type="EMBL" id="JAOPJF010000054">
    <property type="protein sequence ID" value="KAK1142087.1"/>
    <property type="molecule type" value="Genomic_DNA"/>
</dbReference>
<name>A0ACC3AWN9_9EURO</name>
<reference evidence="1 2" key="1">
    <citation type="journal article" date="2023" name="ACS Omega">
        <title>Identification of the Neoaspergillic Acid Biosynthesis Gene Cluster by Establishing an In Vitro CRISPR-Ribonucleoprotein Genetic System in Aspergillus melleus.</title>
        <authorList>
            <person name="Yuan B."/>
            <person name="Grau M.F."/>
            <person name="Murata R.M."/>
            <person name="Torok T."/>
            <person name="Venkateswaran K."/>
            <person name="Stajich J.E."/>
            <person name="Wang C.C.C."/>
        </authorList>
    </citation>
    <scope>NUCLEOTIDE SEQUENCE [LARGE SCALE GENOMIC DNA]</scope>
    <source>
        <strain evidence="1 2">IMV 1140</strain>
    </source>
</reference>
<sequence>MLILATIICSVALLLLQLLRTRYNALRPIPGPFLASFSNIWKVASVYRQNMHLDNVAAHQRYGSVVRIGPHHVSVSSPEAFSQVHASRSAFAKTNFYEVGAPNFRNGPLENLFSTRDPHYHASLRKNIAGLYTKSAVKEFEPQIGECVALFLRRMEEEQAKSLDMSSWLHFYAYDCLSEVNVSQKIGFLEHGRDMNGWIEAADKVFLAVGLFTQAPILQSIFRVLSSVLLTEKSEPLLLFTNEKLEERQKSSEKKTDMLNKFLTLQESHPEKVSAREIHAAIYINLMAGHDVLAITLRAIWYYLAQNPRVVKILREEIATARREEGLSDDENSQLPYSKASSLPYLDAVIHETFRIHPNTGTILERTVPKEGATIDGYHLPANTTVGVNAWVLHRNLIFGADADVYRPERWIEATAQERAEMKKLLFTFGAGTHTCIGQNIAMIQTVKIVAEFFYRFNIELTHQRPWKVMGSWVTKQTEMDMTITGAAVTFAMSDSPAEPQYPPGYMEADRGNRVIAASSFILVLTTILLAMRLYARSLTKASRGWDEFLLVPSYMCLIGLLICLYLDVIYGGLGRHTAAVVAEDPNQMVVFAKLLYVLDWFYVPSNCMSRISVVALYLRIFTSKFYRGICWFVIAFLIGNMLATIIAAQLECIPLEYTWNKALPGGGTCFDQILWYEVSNIPNVAGDLMILVLPIPTVWGLKASTGRKIGIAMVFFTGSIGLFASCMRTGVFFRDSEMFKTDATWATEAFSWTAIECGMYFSAACLIGMRPLFSKLPRWLRDRILHPSDRGNSTLEARSGTGTALSFKRSHHGHGLGHRPYLNLSSGRNGTGTDTTPGEATQLDSMNGVMTSTVISPRGSGFEDDEVRNLVKDDGDIRIQTRIEVKSDRGGY</sequence>
<evidence type="ECO:0000313" key="1">
    <source>
        <dbReference type="EMBL" id="KAK1142087.1"/>
    </source>
</evidence>
<evidence type="ECO:0000313" key="2">
    <source>
        <dbReference type="Proteomes" id="UP001177260"/>
    </source>
</evidence>